<reference evidence="1" key="1">
    <citation type="submission" date="2021-02" db="EMBL/GenBank/DDBJ databases">
        <authorList>
            <person name="Dougan E. K."/>
            <person name="Rhodes N."/>
            <person name="Thang M."/>
            <person name="Chan C."/>
        </authorList>
    </citation>
    <scope>NUCLEOTIDE SEQUENCE</scope>
</reference>
<proteinExistence type="predicted"/>
<organism evidence="1 2">
    <name type="scientific">Symbiodinium necroappetens</name>
    <dbReference type="NCBI Taxonomy" id="1628268"/>
    <lineage>
        <taxon>Eukaryota</taxon>
        <taxon>Sar</taxon>
        <taxon>Alveolata</taxon>
        <taxon>Dinophyceae</taxon>
        <taxon>Suessiales</taxon>
        <taxon>Symbiodiniaceae</taxon>
        <taxon>Symbiodinium</taxon>
    </lineage>
</organism>
<dbReference type="OrthoDB" id="10522310at2759"/>
<evidence type="ECO:0000313" key="2">
    <source>
        <dbReference type="Proteomes" id="UP000601435"/>
    </source>
</evidence>
<gene>
    <name evidence="1" type="ORF">SNEC2469_LOCUS33616</name>
</gene>
<accession>A0A813C482</accession>
<sequence length="72" mass="8501">MHAHELRFCAQAYRLKIFFNAWANAARLRKVEDEGVDAWFLQYQESIRLRRVLRGASSCHFRTSIFDPQAVT</sequence>
<name>A0A813C482_9DINO</name>
<keyword evidence="2" id="KW-1185">Reference proteome</keyword>
<feature type="non-terminal residue" evidence="1">
    <location>
        <position position="1"/>
    </location>
</feature>
<protein>
    <submittedName>
        <fullName evidence="1">Uncharacterized protein</fullName>
    </submittedName>
</protein>
<dbReference type="EMBL" id="CAJNJA010089451">
    <property type="protein sequence ID" value="CAE7939715.1"/>
    <property type="molecule type" value="Genomic_DNA"/>
</dbReference>
<dbReference type="AlphaFoldDB" id="A0A813C482"/>
<dbReference type="Proteomes" id="UP000601435">
    <property type="component" value="Unassembled WGS sequence"/>
</dbReference>
<evidence type="ECO:0000313" key="1">
    <source>
        <dbReference type="EMBL" id="CAE7939715.1"/>
    </source>
</evidence>
<comment type="caution">
    <text evidence="1">The sequence shown here is derived from an EMBL/GenBank/DDBJ whole genome shotgun (WGS) entry which is preliminary data.</text>
</comment>